<feature type="transmembrane region" description="Helical" evidence="1">
    <location>
        <begin position="295"/>
        <end position="318"/>
    </location>
</feature>
<dbReference type="HOGENOM" id="CLU_020114_0_0_12"/>
<dbReference type="Proteomes" id="UP000000611">
    <property type="component" value="Chromosome"/>
</dbReference>
<organism evidence="2 3">
    <name type="scientific">Borrelia duttonii (strain Ly)</name>
    <dbReference type="NCBI Taxonomy" id="412419"/>
    <lineage>
        <taxon>Bacteria</taxon>
        <taxon>Pseudomonadati</taxon>
        <taxon>Spirochaetota</taxon>
        <taxon>Spirochaetia</taxon>
        <taxon>Spirochaetales</taxon>
        <taxon>Borreliaceae</taxon>
        <taxon>Borrelia</taxon>
    </lineage>
</organism>
<keyword evidence="1" id="KW-0472">Membrane</keyword>
<keyword evidence="3" id="KW-1185">Reference proteome</keyword>
<keyword evidence="1" id="KW-1133">Transmembrane helix</keyword>
<dbReference type="OrthoDB" id="350104at2"/>
<dbReference type="RefSeq" id="WP_012537965.1">
    <property type="nucleotide sequence ID" value="NC_011229.1"/>
</dbReference>
<sequence>MTIKILFLILINISILHKTINADERKQYNEQIITHITKINMLNKSLDKIERIKNTYNYIKKYFIENHIQYKEHSLQEIGFIGYSHKAIHTKIKGKEKTIYNIIIPIETQYKLKNNLAIAIAITLINNFKNKEIKNSINIYFIEDDSHKQISTINSRLLLNSNTFEKDINTIYLMLNENKRNNLIEFKNQSNIINSKTNLSFLKNFIKTFENNKVNFSVSKITNKNINEIYNLYLKEKIPILIISNNREHSLLKYIKENNPYDIYKAIEETIKTENNIQNEDTLHYVIINTIFKKWIINEITLIIAIYATYNFIILIMIIRFKKTSIILRKTKENYHKIIKLFSILFLSSYLSILFTNKMLFAYENIIDYDIINPVYLVNFFLTLFNFNLISYFAYNYKIHLNLKELKYLAISTSIVEFIIVLYIKIEFILITILKNILILMIPNKIKILKKLIIIFIWVINLILITSIQTTLMISRPIELSYFIAISLFSAILANIVEHLKHKTTTIKQEFQKSEKIEFIILLLIIAIIIISYDIEKIATIKISQTISFPEHKNEINVKYLQDNKNTIQLSIKDLNLKLDKNQTQIKKETKIQEKLIDVSFQKIDAAERSIYTIKITTTKIAEQIHLYLENASELIVYQSNTPYKIVSNNIIFTANNIKSNITNITFTIKCKEDIKYNAFAYFDTNKNEVKIYDQKTKKEIKNINIDYSYTIKHSGILPKSSKQDLDPFFKLQNDKEIEKLKNLNLN</sequence>
<accession>B5RL24</accession>
<dbReference type="AlphaFoldDB" id="B5RL24"/>
<keyword evidence="1" id="KW-0812">Transmembrane</keyword>
<evidence type="ECO:0000313" key="3">
    <source>
        <dbReference type="Proteomes" id="UP000000611"/>
    </source>
</evidence>
<protein>
    <submittedName>
        <fullName evidence="2">Uncharacterized conserved protein</fullName>
    </submittedName>
</protein>
<feature type="transmembrane region" description="Helical" evidence="1">
    <location>
        <begin position="517"/>
        <end position="535"/>
    </location>
</feature>
<feature type="transmembrane region" description="Helical" evidence="1">
    <location>
        <begin position="480"/>
        <end position="497"/>
    </location>
</feature>
<feature type="transmembrane region" description="Helical" evidence="1">
    <location>
        <begin position="338"/>
        <end position="355"/>
    </location>
</feature>
<dbReference type="KEGG" id="bdu:BDU_197"/>
<feature type="transmembrane region" description="Helical" evidence="1">
    <location>
        <begin position="453"/>
        <end position="474"/>
    </location>
</feature>
<evidence type="ECO:0000313" key="2">
    <source>
        <dbReference type="EMBL" id="ACH93153.1"/>
    </source>
</evidence>
<reference evidence="2 3" key="1">
    <citation type="journal article" date="2008" name="PLoS Genet.">
        <title>The genome of Borrelia recurrentis, the agent of deadly louse-borne relapsing fever, is a degraded subset of tick-borne Borrelia duttonii.</title>
        <authorList>
            <person name="Lescot M."/>
            <person name="Audic S."/>
            <person name="Robert C."/>
            <person name="Nguyen T.T."/>
            <person name="Blanc G."/>
            <person name="Cutler S.J."/>
            <person name="Wincker P."/>
            <person name="Couloux A."/>
            <person name="Claverie J.-M."/>
            <person name="Raoult D."/>
            <person name="Drancourt M."/>
        </authorList>
    </citation>
    <scope>NUCLEOTIDE SEQUENCE [LARGE SCALE GENOMIC DNA]</scope>
    <source>
        <strain evidence="2 3">Ly</strain>
    </source>
</reference>
<feature type="transmembrane region" description="Helical" evidence="1">
    <location>
        <begin position="406"/>
        <end position="423"/>
    </location>
</feature>
<evidence type="ECO:0000256" key="1">
    <source>
        <dbReference type="SAM" id="Phobius"/>
    </source>
</evidence>
<gene>
    <name evidence="2" type="ordered locus">BDU_197</name>
</gene>
<dbReference type="EMBL" id="CP000976">
    <property type="protein sequence ID" value="ACH93153.1"/>
    <property type="molecule type" value="Genomic_DNA"/>
</dbReference>
<proteinExistence type="predicted"/>
<name>B5RL24_BORDL</name>
<feature type="transmembrane region" description="Helical" evidence="1">
    <location>
        <begin position="375"/>
        <end position="394"/>
    </location>
</feature>
<dbReference type="STRING" id="412419.BDU_197"/>